<reference evidence="13 14" key="1">
    <citation type="submission" date="2019-02" db="EMBL/GenBank/DDBJ databases">
        <title>Genome sequencing of the rare red list fungi Antrodiella citrinella (Flaviporus citrinellus).</title>
        <authorList>
            <person name="Buettner E."/>
            <person name="Kellner H."/>
        </authorList>
    </citation>
    <scope>NUCLEOTIDE SEQUENCE [LARGE SCALE GENOMIC DNA]</scope>
    <source>
        <strain evidence="13 14">DSM 108506</strain>
    </source>
</reference>
<keyword evidence="9" id="KW-0479">Metal-binding</keyword>
<dbReference type="SUPFAM" id="SSF50630">
    <property type="entry name" value="Acid proteases"/>
    <property type="match status" value="1"/>
</dbReference>
<dbReference type="Pfam" id="PF17917">
    <property type="entry name" value="RT_RNaseH"/>
    <property type="match status" value="1"/>
</dbReference>
<evidence type="ECO:0000259" key="12">
    <source>
        <dbReference type="PROSITE" id="PS50878"/>
    </source>
</evidence>
<dbReference type="GO" id="GO:0016787">
    <property type="term" value="F:hydrolase activity"/>
    <property type="evidence" value="ECO:0007669"/>
    <property type="project" value="UniProtKB-KW"/>
</dbReference>
<dbReference type="SUPFAM" id="SSF56672">
    <property type="entry name" value="DNA/RNA polymerases"/>
    <property type="match status" value="1"/>
</dbReference>
<evidence type="ECO:0000256" key="5">
    <source>
        <dbReference type="ARBA" id="ARBA00022722"/>
    </source>
</evidence>
<dbReference type="InterPro" id="IPR001878">
    <property type="entry name" value="Znf_CCHC"/>
</dbReference>
<feature type="compositionally biased region" description="Polar residues" evidence="10">
    <location>
        <begin position="627"/>
        <end position="636"/>
    </location>
</feature>
<keyword evidence="6" id="KW-0255">Endonuclease</keyword>
<keyword evidence="5" id="KW-0540">Nuclease</keyword>
<feature type="compositionally biased region" description="Acidic residues" evidence="10">
    <location>
        <begin position="331"/>
        <end position="349"/>
    </location>
</feature>
<dbReference type="InterPro" id="IPR043502">
    <property type="entry name" value="DNA/RNA_pol_sf"/>
</dbReference>
<keyword evidence="9" id="KW-0863">Zinc-finger</keyword>
<evidence type="ECO:0000256" key="3">
    <source>
        <dbReference type="ARBA" id="ARBA00022679"/>
    </source>
</evidence>
<dbReference type="PROSITE" id="PS50878">
    <property type="entry name" value="RT_POL"/>
    <property type="match status" value="1"/>
</dbReference>
<feature type="compositionally biased region" description="Gly residues" evidence="10">
    <location>
        <begin position="570"/>
        <end position="579"/>
    </location>
</feature>
<dbReference type="InterPro" id="IPR050951">
    <property type="entry name" value="Retrovirus_Pol_polyprotein"/>
</dbReference>
<evidence type="ECO:0000256" key="4">
    <source>
        <dbReference type="ARBA" id="ARBA00022695"/>
    </source>
</evidence>
<dbReference type="Pfam" id="PF00078">
    <property type="entry name" value="RVT_1"/>
    <property type="match status" value="1"/>
</dbReference>
<feature type="region of interest" description="Disordered" evidence="10">
    <location>
        <begin position="307"/>
        <end position="390"/>
    </location>
</feature>
<dbReference type="EC" id="2.7.7.49" evidence="1"/>
<evidence type="ECO:0000313" key="14">
    <source>
        <dbReference type="Proteomes" id="UP000308730"/>
    </source>
</evidence>
<feature type="region of interest" description="Disordered" evidence="10">
    <location>
        <begin position="550"/>
        <end position="641"/>
    </location>
</feature>
<keyword evidence="14" id="KW-1185">Reference proteome</keyword>
<evidence type="ECO:0000313" key="13">
    <source>
        <dbReference type="EMBL" id="THH28476.1"/>
    </source>
</evidence>
<dbReference type="CDD" id="cd09274">
    <property type="entry name" value="RNase_HI_RT_Ty3"/>
    <property type="match status" value="1"/>
</dbReference>
<dbReference type="GO" id="GO:0008270">
    <property type="term" value="F:zinc ion binding"/>
    <property type="evidence" value="ECO:0007669"/>
    <property type="project" value="UniProtKB-KW"/>
</dbReference>
<dbReference type="PANTHER" id="PTHR37984:SF5">
    <property type="entry name" value="PROTEIN NYNRIN-LIKE"/>
    <property type="match status" value="1"/>
</dbReference>
<dbReference type="Gene3D" id="4.10.60.10">
    <property type="entry name" value="Zinc finger, CCHC-type"/>
    <property type="match status" value="1"/>
</dbReference>
<dbReference type="Gene3D" id="2.40.70.10">
    <property type="entry name" value="Acid Proteases"/>
    <property type="match status" value="1"/>
</dbReference>
<dbReference type="InterPro" id="IPR000477">
    <property type="entry name" value="RT_dom"/>
</dbReference>
<feature type="region of interest" description="Disordered" evidence="10">
    <location>
        <begin position="251"/>
        <end position="274"/>
    </location>
</feature>
<dbReference type="InterPro" id="IPR041373">
    <property type="entry name" value="RT_RNaseH"/>
</dbReference>
<dbReference type="Gene3D" id="3.30.70.270">
    <property type="match status" value="2"/>
</dbReference>
<dbReference type="SMART" id="SM00343">
    <property type="entry name" value="ZnF_C2HC"/>
    <property type="match status" value="1"/>
</dbReference>
<keyword evidence="3" id="KW-0808">Transferase</keyword>
<dbReference type="CDD" id="cd01647">
    <property type="entry name" value="RT_LTR"/>
    <property type="match status" value="1"/>
</dbReference>
<keyword evidence="9" id="KW-0862">Zinc</keyword>
<evidence type="ECO:0000256" key="9">
    <source>
        <dbReference type="PROSITE-ProRule" id="PRU00047"/>
    </source>
</evidence>
<feature type="compositionally biased region" description="Basic and acidic residues" evidence="10">
    <location>
        <begin position="550"/>
        <end position="569"/>
    </location>
</feature>
<feature type="compositionally biased region" description="Polar residues" evidence="10">
    <location>
        <begin position="23"/>
        <end position="39"/>
    </location>
</feature>
<dbReference type="PANTHER" id="PTHR37984">
    <property type="entry name" value="PROTEIN CBG26694"/>
    <property type="match status" value="1"/>
</dbReference>
<keyword evidence="2" id="KW-0507">mRNA processing</keyword>
<feature type="compositionally biased region" description="Basic residues" evidence="10">
    <location>
        <begin position="354"/>
        <end position="373"/>
    </location>
</feature>
<dbReference type="CDD" id="cd00303">
    <property type="entry name" value="retropepsin_like"/>
    <property type="match status" value="1"/>
</dbReference>
<feature type="compositionally biased region" description="Polar residues" evidence="10">
    <location>
        <begin position="75"/>
        <end position="92"/>
    </location>
</feature>
<organism evidence="13 14">
    <name type="scientific">Antrodiella citrinella</name>
    <dbReference type="NCBI Taxonomy" id="2447956"/>
    <lineage>
        <taxon>Eukaryota</taxon>
        <taxon>Fungi</taxon>
        <taxon>Dikarya</taxon>
        <taxon>Basidiomycota</taxon>
        <taxon>Agaricomycotina</taxon>
        <taxon>Agaricomycetes</taxon>
        <taxon>Polyporales</taxon>
        <taxon>Steccherinaceae</taxon>
        <taxon>Antrodiella</taxon>
    </lineage>
</organism>
<evidence type="ECO:0000256" key="8">
    <source>
        <dbReference type="ARBA" id="ARBA00022918"/>
    </source>
</evidence>
<dbReference type="OrthoDB" id="1750432at2759"/>
<evidence type="ECO:0000256" key="10">
    <source>
        <dbReference type="SAM" id="MobiDB-lite"/>
    </source>
</evidence>
<dbReference type="Gene3D" id="3.10.10.10">
    <property type="entry name" value="HIV Type 1 Reverse Transcriptase, subunit A, domain 1"/>
    <property type="match status" value="1"/>
</dbReference>
<keyword evidence="8" id="KW-0695">RNA-directed DNA polymerase</keyword>
<dbReference type="InterPro" id="IPR043128">
    <property type="entry name" value="Rev_trsase/Diguanyl_cyclase"/>
</dbReference>
<keyword evidence="4" id="KW-0548">Nucleotidyltransferase</keyword>
<proteinExistence type="predicted"/>
<dbReference type="PROSITE" id="PS50158">
    <property type="entry name" value="ZF_CCHC"/>
    <property type="match status" value="1"/>
</dbReference>
<gene>
    <name evidence="13" type="ORF">EUX98_g5724</name>
</gene>
<dbReference type="InterPro" id="IPR036875">
    <property type="entry name" value="Znf_CCHC_sf"/>
</dbReference>
<dbReference type="InterPro" id="IPR021109">
    <property type="entry name" value="Peptidase_aspartic_dom_sf"/>
</dbReference>
<dbReference type="GO" id="GO:0003676">
    <property type="term" value="F:nucleic acid binding"/>
    <property type="evidence" value="ECO:0007669"/>
    <property type="project" value="InterPro"/>
</dbReference>
<feature type="compositionally biased region" description="Basic and acidic residues" evidence="10">
    <location>
        <begin position="374"/>
        <end position="390"/>
    </location>
</feature>
<feature type="compositionally biased region" description="Polar residues" evidence="10">
    <location>
        <begin position="117"/>
        <end position="127"/>
    </location>
</feature>
<feature type="domain" description="CCHC-type" evidence="11">
    <location>
        <begin position="649"/>
        <end position="665"/>
    </location>
</feature>
<dbReference type="GO" id="GO:0006397">
    <property type="term" value="P:mRNA processing"/>
    <property type="evidence" value="ECO:0007669"/>
    <property type="project" value="UniProtKB-KW"/>
</dbReference>
<evidence type="ECO:0000256" key="2">
    <source>
        <dbReference type="ARBA" id="ARBA00022664"/>
    </source>
</evidence>
<feature type="region of interest" description="Disordered" evidence="10">
    <location>
        <begin position="1664"/>
        <end position="1745"/>
    </location>
</feature>
<feature type="domain" description="Reverse transcriptase" evidence="12">
    <location>
        <begin position="1178"/>
        <end position="1364"/>
    </location>
</feature>
<keyword evidence="7" id="KW-0378">Hydrolase</keyword>
<evidence type="ECO:0000256" key="6">
    <source>
        <dbReference type="ARBA" id="ARBA00022759"/>
    </source>
</evidence>
<comment type="caution">
    <text evidence="13">The sequence shown here is derived from an EMBL/GenBank/DDBJ whole genome shotgun (WGS) entry which is preliminary data.</text>
</comment>
<feature type="region of interest" description="Disordered" evidence="10">
    <location>
        <begin position="1"/>
        <end position="191"/>
    </location>
</feature>
<dbReference type="SUPFAM" id="SSF57756">
    <property type="entry name" value="Retrovirus zinc finger-like domains"/>
    <property type="match status" value="1"/>
</dbReference>
<evidence type="ECO:0000256" key="1">
    <source>
        <dbReference type="ARBA" id="ARBA00012493"/>
    </source>
</evidence>
<dbReference type="EMBL" id="SGPM01000177">
    <property type="protein sequence ID" value="THH28476.1"/>
    <property type="molecule type" value="Genomic_DNA"/>
</dbReference>
<sequence>MAYHLRSRSAAGRAASIPGSFDNPKTTDFVPSSALSPVSSHDAPSEQRARSEAVQGLTAYNTSRTPSPEPEGSRVQGNVTSLVPSIQDNISQEPEGVRNALPAPSISSSQRGRSMSLQTPVRTSADMTRTAPLSGAQRSAVARAEQELSQTDKARYEKRMRAVGNATGPRERTHSPGEGTSKRQGKTVDPRNWGAVEIPADEMDPEIQWQAFRQYATVQAAAREELPDDSDGSLEVQREMLEFYKAWKAMQQARELDEESAGSQQLAPEGPVPSISTRHVEIHDAEHKSFAPVHQVVPDSYLGRALQLPKGRRGRATKDDPSDSSDSSSDSSDDSSNESPESDSSDSDSDSSGNRRRRRRRHGKTRSKKNRKHDRGERFMKPEKPEAYDGRPDAEVFHKFIRQITRLVEAYKLDNTQVAVTVSDYLKGDAYKFYANTIDIDNPSEWSLRDIFIGLFNYCFTMDFRVQQRDKLRTARQNGRTVREFAHELQDLFRMTGYVSREDQVDRLFNGLHPKIQASLWEHKLSPATASWDEMLNEAIFIETAHKVTERHKLNSGSRPDKGKSRDTGHGGSTSGSGFGRQWRNLNSRRDEQSTRTPVKPQTGNPLQRPSARTSGTSSGRPKPKPNSDSRNSNNLSEREKTDLRAAGKCFLCKEPGHMARNCPQANHVPSERKGKPPGLPTYSIGIDSEHLRTLAESTVAAEELEIAHLSIGSTVAETTAVALDDRECDSDNESEIAAPVDFLGLRAEKLLDEHAPYTSLGRDKKSRLSYGPFMVHQTSDSQYVILSGDLWEDVLIDTDSLRDPMFNLVRWFQDTLMPGLNLTIPDSCPPMGDVDVERTRLILNSCLKSKGPDDRFDVERMDTDNLRIHDDELGVSCIFSTAFLDSSEQEIASTYLTCAGHFLVPAERGTLEDRDGSELNALLIETSVAGNDQVRPACLSLNAVNSRSDATALPLAALQRNAFSPRDFRRLIPEPIVIVVKIAGQPARTLLDSGSLGDFISARFAHQVGVQVFELEKPLPLHLAVQGSRAKISTGCKARLQYQSVSEERYFDVANLLNYDMILGTPFMFQHRVMISLNPTTVEIGSAAALPIEGKRVRVLESRAAEVFDEHLELARQLLRKYAEPICKEASDSPLPPLRAINHQIPLKEPAKIYHWRPSRCPDAHRASWIEKRDAYLQSGRWQMSTARNTSPMLLLTKPGTGVKGIPPRLRVVFDLRERNQNTEKVVSPLPDMEGILRRMARKPYRSLIDGKDAYEQIRVEPSHVERTAMTTPDGNMVSLVMQQGDCNAVATYQTLMNHIFGPYIGRFMDVYLDDIVIYSDTLEEHIQHVKIILDILKKEQLYLSATKLKFLASEVKVLGRIVDGQDIRMDPDKVDSVLNWKVPTSKELLRGFLGSVGYLADDIATVRIPMGVLTSLTGTTTNFQWDFTHQRAFDEIKQLLHDHREHRRVPLDYSDGAPPIWLVTDGSLGGIAGVVTQGADWRTGRVAAFFSAKLSSAQMNYPVHEIEMLAGIESMQRHRDILLGCPFTWVTDHKGLTHFLAQRNLSGRQARWLEKISEFNFRVEYVPGVENVLADALSRMYSNDRAGTVRAASEYVQFDDDEHLPQQLASIRISAPVYVGLEAMAITGRGRSQAVRQSERLRTRSQTVAPLATSPVVSPVVRRGTSVPAKRARVVTKAATGGRESVPAPPVRRARKEPPAPAETGRPETATEFSKRIKRVVLHGPREQRQEGGNPDLDTSNESLDPSAIVDPTPEFQAHATNVADVINSEKANEFLGHLSSTTEGIDLPTALKDRYGEDPFFAIILANPNNYKNFRVSDGLVFLKEHEHEYLCIPNIQYKERSVREITILHAHQLCALTL</sequence>
<dbReference type="GO" id="GO:0004519">
    <property type="term" value="F:endonuclease activity"/>
    <property type="evidence" value="ECO:0007669"/>
    <property type="project" value="UniProtKB-KW"/>
</dbReference>
<dbReference type="Pfam" id="PF00098">
    <property type="entry name" value="zf-CCHC"/>
    <property type="match status" value="1"/>
</dbReference>
<feature type="compositionally biased region" description="Basic and acidic residues" evidence="10">
    <location>
        <begin position="144"/>
        <end position="160"/>
    </location>
</feature>
<dbReference type="GO" id="GO:0003964">
    <property type="term" value="F:RNA-directed DNA polymerase activity"/>
    <property type="evidence" value="ECO:0007669"/>
    <property type="project" value="UniProtKB-KW"/>
</dbReference>
<feature type="compositionally biased region" description="Low complexity" evidence="10">
    <location>
        <begin position="105"/>
        <end position="116"/>
    </location>
</feature>
<name>A0A4S4MQS8_9APHY</name>
<dbReference type="Proteomes" id="UP000308730">
    <property type="component" value="Unassembled WGS sequence"/>
</dbReference>
<protein>
    <recommendedName>
        <fullName evidence="1">RNA-directed DNA polymerase</fullName>
        <ecNumber evidence="1">2.7.7.49</ecNumber>
    </recommendedName>
</protein>
<evidence type="ECO:0000259" key="11">
    <source>
        <dbReference type="PROSITE" id="PS50158"/>
    </source>
</evidence>
<evidence type="ECO:0000256" key="7">
    <source>
        <dbReference type="ARBA" id="ARBA00022801"/>
    </source>
</evidence>
<accession>A0A4S4MQS8</accession>
<dbReference type="Pfam" id="PF08284">
    <property type="entry name" value="RVP_2"/>
    <property type="match status" value="1"/>
</dbReference>
<feature type="compositionally biased region" description="Polar residues" evidence="10">
    <location>
        <begin position="595"/>
        <end position="620"/>
    </location>
</feature>